<keyword evidence="6 11" id="KW-0067">ATP-binding</keyword>
<dbReference type="SUPFAM" id="SSF52440">
    <property type="entry name" value="PreATP-grasp domain"/>
    <property type="match status" value="1"/>
</dbReference>
<keyword evidence="3 10" id="KW-0963">Cytoplasm</keyword>
<comment type="caution">
    <text evidence="14">The sequence shown here is derived from an EMBL/GenBank/DDBJ whole genome shotgun (WGS) entry which is preliminary data.</text>
</comment>
<comment type="function">
    <text evidence="10">Cell wall formation.</text>
</comment>
<evidence type="ECO:0000256" key="6">
    <source>
        <dbReference type="ARBA" id="ARBA00022840"/>
    </source>
</evidence>
<evidence type="ECO:0000256" key="4">
    <source>
        <dbReference type="ARBA" id="ARBA00022598"/>
    </source>
</evidence>
<dbReference type="PROSITE" id="PS00844">
    <property type="entry name" value="DALA_DALA_LIGASE_2"/>
    <property type="match status" value="1"/>
</dbReference>
<evidence type="ECO:0000256" key="7">
    <source>
        <dbReference type="ARBA" id="ARBA00022960"/>
    </source>
</evidence>
<dbReference type="RefSeq" id="WP_331846311.1">
    <property type="nucleotide sequence ID" value="NZ_JAZHPZ010000003.1"/>
</dbReference>
<dbReference type="NCBIfam" id="TIGR01205">
    <property type="entry name" value="D_ala_D_alaTIGR"/>
    <property type="match status" value="1"/>
</dbReference>
<evidence type="ECO:0000256" key="11">
    <source>
        <dbReference type="PROSITE-ProRule" id="PRU00409"/>
    </source>
</evidence>
<dbReference type="InterPro" id="IPR011095">
    <property type="entry name" value="Dala_Dala_lig_C"/>
</dbReference>
<feature type="region of interest" description="Disordered" evidence="12">
    <location>
        <begin position="304"/>
        <end position="331"/>
    </location>
</feature>
<evidence type="ECO:0000256" key="9">
    <source>
        <dbReference type="ARBA" id="ARBA00023316"/>
    </source>
</evidence>
<evidence type="ECO:0000256" key="3">
    <source>
        <dbReference type="ARBA" id="ARBA00022490"/>
    </source>
</evidence>
<dbReference type="Pfam" id="PF07478">
    <property type="entry name" value="Dala_Dala_lig_C"/>
    <property type="match status" value="1"/>
</dbReference>
<organism evidence="14 15">
    <name type="scientific">Paenibacillus haidiansis</name>
    <dbReference type="NCBI Taxonomy" id="1574488"/>
    <lineage>
        <taxon>Bacteria</taxon>
        <taxon>Bacillati</taxon>
        <taxon>Bacillota</taxon>
        <taxon>Bacilli</taxon>
        <taxon>Bacillales</taxon>
        <taxon>Paenibacillaceae</taxon>
        <taxon>Paenibacillus</taxon>
    </lineage>
</organism>
<feature type="domain" description="ATP-grasp" evidence="13">
    <location>
        <begin position="99"/>
        <end position="295"/>
    </location>
</feature>
<comment type="pathway">
    <text evidence="10">Cell wall biogenesis; peptidoglycan biosynthesis.</text>
</comment>
<dbReference type="InterPro" id="IPR013815">
    <property type="entry name" value="ATP_grasp_subdomain_1"/>
</dbReference>
<dbReference type="SUPFAM" id="SSF56059">
    <property type="entry name" value="Glutathione synthetase ATP-binding domain-like"/>
    <property type="match status" value="1"/>
</dbReference>
<keyword evidence="15" id="KW-1185">Reference proteome</keyword>
<dbReference type="Gene3D" id="3.30.1490.20">
    <property type="entry name" value="ATP-grasp fold, A domain"/>
    <property type="match status" value="1"/>
</dbReference>
<dbReference type="Gene3D" id="3.40.50.20">
    <property type="match status" value="1"/>
</dbReference>
<keyword evidence="8 10" id="KW-0573">Peptidoglycan synthesis</keyword>
<comment type="subcellular location">
    <subcellularLocation>
        <location evidence="1 10">Cytoplasm</location>
    </subcellularLocation>
</comment>
<evidence type="ECO:0000256" key="10">
    <source>
        <dbReference type="HAMAP-Rule" id="MF_00047"/>
    </source>
</evidence>
<gene>
    <name evidence="10" type="primary">ddl</name>
    <name evidence="14" type="ORF">V3851_07985</name>
</gene>
<dbReference type="InterPro" id="IPR016185">
    <property type="entry name" value="PreATP-grasp_dom_sf"/>
</dbReference>
<evidence type="ECO:0000259" key="13">
    <source>
        <dbReference type="PROSITE" id="PS50975"/>
    </source>
</evidence>
<keyword evidence="9 10" id="KW-0961">Cell wall biogenesis/degradation</keyword>
<accession>A0ABU7VPS6</accession>
<dbReference type="GO" id="GO:0008716">
    <property type="term" value="F:D-alanine-D-alanine ligase activity"/>
    <property type="evidence" value="ECO:0007669"/>
    <property type="project" value="UniProtKB-EC"/>
</dbReference>
<dbReference type="Proteomes" id="UP001306950">
    <property type="component" value="Unassembled WGS sequence"/>
</dbReference>
<keyword evidence="5 11" id="KW-0547">Nucleotide-binding</keyword>
<comment type="catalytic activity">
    <reaction evidence="10">
        <text>2 D-alanine + ATP = D-alanyl-D-alanine + ADP + phosphate + H(+)</text>
        <dbReference type="Rhea" id="RHEA:11224"/>
        <dbReference type="ChEBI" id="CHEBI:15378"/>
        <dbReference type="ChEBI" id="CHEBI:30616"/>
        <dbReference type="ChEBI" id="CHEBI:43474"/>
        <dbReference type="ChEBI" id="CHEBI:57416"/>
        <dbReference type="ChEBI" id="CHEBI:57822"/>
        <dbReference type="ChEBI" id="CHEBI:456216"/>
        <dbReference type="EC" id="6.3.2.4"/>
    </reaction>
</comment>
<dbReference type="PANTHER" id="PTHR23132:SF23">
    <property type="entry name" value="D-ALANINE--D-ALANINE LIGASE B"/>
    <property type="match status" value="1"/>
</dbReference>
<dbReference type="PIRSF" id="PIRSF039102">
    <property type="entry name" value="Ddl/VanB"/>
    <property type="match status" value="1"/>
</dbReference>
<dbReference type="InterPro" id="IPR000291">
    <property type="entry name" value="D-Ala_lig_Van_CS"/>
</dbReference>
<dbReference type="PROSITE" id="PS00843">
    <property type="entry name" value="DALA_DALA_LIGASE_1"/>
    <property type="match status" value="1"/>
</dbReference>
<dbReference type="PANTHER" id="PTHR23132">
    <property type="entry name" value="D-ALANINE--D-ALANINE LIGASE"/>
    <property type="match status" value="1"/>
</dbReference>
<evidence type="ECO:0000256" key="5">
    <source>
        <dbReference type="ARBA" id="ARBA00022741"/>
    </source>
</evidence>
<evidence type="ECO:0000313" key="15">
    <source>
        <dbReference type="Proteomes" id="UP001306950"/>
    </source>
</evidence>
<dbReference type="HAMAP" id="MF_00047">
    <property type="entry name" value="Dala_Dala_lig"/>
    <property type="match status" value="1"/>
</dbReference>
<dbReference type="Gene3D" id="3.30.470.20">
    <property type="entry name" value="ATP-grasp fold, B domain"/>
    <property type="match status" value="1"/>
</dbReference>
<dbReference type="NCBIfam" id="NF002378">
    <property type="entry name" value="PRK01372.1"/>
    <property type="match status" value="1"/>
</dbReference>
<protein>
    <recommendedName>
        <fullName evidence="10">D-alanine--D-alanine ligase</fullName>
        <ecNumber evidence="10">6.3.2.4</ecNumber>
    </recommendedName>
    <alternativeName>
        <fullName evidence="10">D-Ala-D-Ala ligase</fullName>
    </alternativeName>
    <alternativeName>
        <fullName evidence="10">D-alanylalanine synthetase</fullName>
    </alternativeName>
</protein>
<name>A0ABU7VPS6_9BACL</name>
<proteinExistence type="inferred from homology"/>
<evidence type="ECO:0000256" key="2">
    <source>
        <dbReference type="ARBA" id="ARBA00010871"/>
    </source>
</evidence>
<dbReference type="EMBL" id="JAZHPZ010000003">
    <property type="protein sequence ID" value="MEF2965765.1"/>
    <property type="molecule type" value="Genomic_DNA"/>
</dbReference>
<evidence type="ECO:0000313" key="14">
    <source>
        <dbReference type="EMBL" id="MEF2965765.1"/>
    </source>
</evidence>
<keyword evidence="7 10" id="KW-0133">Cell shape</keyword>
<dbReference type="InterPro" id="IPR011761">
    <property type="entry name" value="ATP-grasp"/>
</dbReference>
<dbReference type="PROSITE" id="PS50975">
    <property type="entry name" value="ATP_GRASP"/>
    <property type="match status" value="1"/>
</dbReference>
<evidence type="ECO:0000256" key="12">
    <source>
        <dbReference type="SAM" id="MobiDB-lite"/>
    </source>
</evidence>
<sequence length="331" mass="36055">MRIGVIMGGISSEREISLMTGREMMVHLDRGKYEVIGIDIESPGDLIGKVKGIDFALLALHGKYGEDGTVQAALESMGIPYSGSGVLSSGLCMDKNLSKRLLRAEGVSTPDWLYWNGMKDYDAEAVKERLGFPVFVKPNEGGSSVGTLPVASEEGLKEAVMEALRYDTSVVIEQYIEGQEITCSILGGELLPVLGIRSNRSAWFDYKAKYETGGAEEDVIALSADTEARVTAAALDSYRVLKCGVYARVDMMMREGIPYVLEVNTLPGMTRASLLPKSAQAAGISFGGLLDRIIELSLHEREANRRWHRPSGRSPELGREREEGSVAVYGH</sequence>
<evidence type="ECO:0000256" key="1">
    <source>
        <dbReference type="ARBA" id="ARBA00004496"/>
    </source>
</evidence>
<reference evidence="14 15" key="1">
    <citation type="submission" date="2024-02" db="EMBL/GenBank/DDBJ databases">
        <title>A nitrogen-fixing paenibacillus bacterium.</title>
        <authorList>
            <person name="Zhang W.L."/>
            <person name="Chen S.F."/>
        </authorList>
    </citation>
    <scope>NUCLEOTIDE SEQUENCE [LARGE SCALE GENOMIC DNA]</scope>
    <source>
        <strain evidence="14 15">M1</strain>
    </source>
</reference>
<dbReference type="InterPro" id="IPR011127">
    <property type="entry name" value="Dala_Dala_lig_N"/>
</dbReference>
<dbReference type="InterPro" id="IPR005905">
    <property type="entry name" value="D_ala_D_ala"/>
</dbReference>
<dbReference type="EC" id="6.3.2.4" evidence="10"/>
<dbReference type="Pfam" id="PF01820">
    <property type="entry name" value="Dala_Dala_lig_N"/>
    <property type="match status" value="2"/>
</dbReference>
<keyword evidence="4 10" id="KW-0436">Ligase</keyword>
<comment type="similarity">
    <text evidence="2 10">Belongs to the D-alanine--D-alanine ligase family.</text>
</comment>
<evidence type="ECO:0000256" key="8">
    <source>
        <dbReference type="ARBA" id="ARBA00022984"/>
    </source>
</evidence>